<evidence type="ECO:0000313" key="3">
    <source>
        <dbReference type="EMBL" id="KAG0139763.1"/>
    </source>
</evidence>
<keyword evidence="4" id="KW-1185">Reference proteome</keyword>
<keyword evidence="2" id="KW-0812">Transmembrane</keyword>
<organism evidence="3 4">
    <name type="scientific">Cronartium quercuum f. sp. fusiforme G11</name>
    <dbReference type="NCBI Taxonomy" id="708437"/>
    <lineage>
        <taxon>Eukaryota</taxon>
        <taxon>Fungi</taxon>
        <taxon>Dikarya</taxon>
        <taxon>Basidiomycota</taxon>
        <taxon>Pucciniomycotina</taxon>
        <taxon>Pucciniomycetes</taxon>
        <taxon>Pucciniales</taxon>
        <taxon>Coleosporiaceae</taxon>
        <taxon>Cronartium</taxon>
    </lineage>
</organism>
<protein>
    <submittedName>
        <fullName evidence="3">Uncharacterized protein</fullName>
    </submittedName>
</protein>
<keyword evidence="2" id="KW-1133">Transmembrane helix</keyword>
<proteinExistence type="predicted"/>
<feature type="transmembrane region" description="Helical" evidence="2">
    <location>
        <begin position="33"/>
        <end position="54"/>
    </location>
</feature>
<sequence length="227" mass="25307">MSSGQGHEGPGDQPMPIGESSRPRESKDLRDNLSLLFFFFFGSFTPSIGLIGALRDSLDKISGTGIQHRPSSTFASANRPPPVTMARTSNALGLAVPALHQGSKAKPNKVPAAESALIIRHQSLKWGSWLVAATRNAPSRIDNVMVHRQLRWLFSNRNLHSAVFINRWPECWSNVFHLIGRLGWRYFPGRAESNDPKSNRQASITTGQVLELRVRHRNRLGMQLKPK</sequence>
<evidence type="ECO:0000313" key="4">
    <source>
        <dbReference type="Proteomes" id="UP000886653"/>
    </source>
</evidence>
<evidence type="ECO:0000256" key="2">
    <source>
        <dbReference type="SAM" id="Phobius"/>
    </source>
</evidence>
<comment type="caution">
    <text evidence="3">The sequence shown here is derived from an EMBL/GenBank/DDBJ whole genome shotgun (WGS) entry which is preliminary data.</text>
</comment>
<keyword evidence="2" id="KW-0472">Membrane</keyword>
<dbReference type="AlphaFoldDB" id="A0A9P6T6T9"/>
<reference evidence="3" key="1">
    <citation type="submission" date="2013-11" db="EMBL/GenBank/DDBJ databases">
        <title>Genome sequence of the fusiform rust pathogen reveals effectors for host alternation and coevolution with pine.</title>
        <authorList>
            <consortium name="DOE Joint Genome Institute"/>
            <person name="Smith K."/>
            <person name="Pendleton A."/>
            <person name="Kubisiak T."/>
            <person name="Anderson C."/>
            <person name="Salamov A."/>
            <person name="Aerts A."/>
            <person name="Riley R."/>
            <person name="Clum A."/>
            <person name="Lindquist E."/>
            <person name="Ence D."/>
            <person name="Campbell M."/>
            <person name="Kronenberg Z."/>
            <person name="Feau N."/>
            <person name="Dhillon B."/>
            <person name="Hamelin R."/>
            <person name="Burleigh J."/>
            <person name="Smith J."/>
            <person name="Yandell M."/>
            <person name="Nelson C."/>
            <person name="Grigoriev I."/>
            <person name="Davis J."/>
        </authorList>
    </citation>
    <scope>NUCLEOTIDE SEQUENCE</scope>
    <source>
        <strain evidence="3">G11</strain>
    </source>
</reference>
<gene>
    <name evidence="3" type="ORF">CROQUDRAFT_101083</name>
</gene>
<dbReference type="Proteomes" id="UP000886653">
    <property type="component" value="Unassembled WGS sequence"/>
</dbReference>
<evidence type="ECO:0000256" key="1">
    <source>
        <dbReference type="SAM" id="MobiDB-lite"/>
    </source>
</evidence>
<feature type="region of interest" description="Disordered" evidence="1">
    <location>
        <begin position="1"/>
        <end position="26"/>
    </location>
</feature>
<dbReference type="EMBL" id="MU167526">
    <property type="protein sequence ID" value="KAG0139763.1"/>
    <property type="molecule type" value="Genomic_DNA"/>
</dbReference>
<name>A0A9P6T6T9_9BASI</name>
<accession>A0A9P6T6T9</accession>